<dbReference type="Pfam" id="PF02653">
    <property type="entry name" value="BPD_transp_2"/>
    <property type="match status" value="1"/>
</dbReference>
<dbReference type="GeneID" id="46493381"/>
<feature type="transmembrane region" description="Helical" evidence="9">
    <location>
        <begin position="189"/>
        <end position="210"/>
    </location>
</feature>
<organism evidence="10">
    <name type="scientific">Bradyrhizobium diazoefficiens</name>
    <dbReference type="NCBI Taxonomy" id="1355477"/>
    <lineage>
        <taxon>Bacteria</taxon>
        <taxon>Pseudomonadati</taxon>
        <taxon>Pseudomonadota</taxon>
        <taxon>Alphaproteobacteria</taxon>
        <taxon>Hyphomicrobiales</taxon>
        <taxon>Nitrobacteraceae</taxon>
        <taxon>Bradyrhizobium</taxon>
    </lineage>
</organism>
<gene>
    <name evidence="10" type="ORF">XF8B_67010</name>
</gene>
<feature type="transmembrane region" description="Helical" evidence="9">
    <location>
        <begin position="230"/>
        <end position="251"/>
    </location>
</feature>
<feature type="transmembrane region" description="Helical" evidence="9">
    <location>
        <begin position="92"/>
        <end position="110"/>
    </location>
</feature>
<dbReference type="PANTHER" id="PTHR11795:SF445">
    <property type="entry name" value="AMINO ACID ABC TRANSPORTER PERMEASE PROTEIN"/>
    <property type="match status" value="1"/>
</dbReference>
<evidence type="ECO:0000256" key="9">
    <source>
        <dbReference type="SAM" id="Phobius"/>
    </source>
</evidence>
<dbReference type="GO" id="GO:0005886">
    <property type="term" value="C:plasma membrane"/>
    <property type="evidence" value="ECO:0007669"/>
    <property type="project" value="UniProtKB-SubCell"/>
</dbReference>
<evidence type="ECO:0000256" key="5">
    <source>
        <dbReference type="ARBA" id="ARBA00022970"/>
    </source>
</evidence>
<dbReference type="RefSeq" id="WP_011089144.1">
    <property type="nucleotide sequence ID" value="NZ_CP032617.1"/>
</dbReference>
<name>A0A810BM94_9BRAD</name>
<keyword evidence="4 9" id="KW-0812">Transmembrane</keyword>
<dbReference type="InterPro" id="IPR001851">
    <property type="entry name" value="ABC_transp_permease"/>
</dbReference>
<reference evidence="10" key="1">
    <citation type="submission" date="2020-05" db="EMBL/GenBank/DDBJ databases">
        <title>Complete genome sequence of Bradyrhizobium diazoefficiens XF8 isolated from soybean nodule.</title>
        <authorList>
            <person name="Noda R."/>
            <person name="Kakizaki K."/>
            <person name="Minamisawa K."/>
        </authorList>
    </citation>
    <scope>NUCLEOTIDE SEQUENCE</scope>
    <source>
        <strain evidence="10">XF8</strain>
    </source>
</reference>
<proteinExistence type="inferred from homology"/>
<evidence type="ECO:0000256" key="2">
    <source>
        <dbReference type="ARBA" id="ARBA00022448"/>
    </source>
</evidence>
<evidence type="ECO:0000256" key="8">
    <source>
        <dbReference type="ARBA" id="ARBA00037998"/>
    </source>
</evidence>
<accession>A0A810BM94</accession>
<dbReference type="InterPro" id="IPR052157">
    <property type="entry name" value="BCAA_transport_permease"/>
</dbReference>
<dbReference type="CDD" id="cd06582">
    <property type="entry name" value="TM_PBP1_LivH_like"/>
    <property type="match status" value="1"/>
</dbReference>
<keyword evidence="2" id="KW-0813">Transport</keyword>
<evidence type="ECO:0000256" key="1">
    <source>
        <dbReference type="ARBA" id="ARBA00004651"/>
    </source>
</evidence>
<comment type="subcellular location">
    <subcellularLocation>
        <location evidence="1">Cell membrane</location>
        <topology evidence="1">Multi-pass membrane protein</topology>
    </subcellularLocation>
</comment>
<dbReference type="GO" id="GO:0022857">
    <property type="term" value="F:transmembrane transporter activity"/>
    <property type="evidence" value="ECO:0007669"/>
    <property type="project" value="InterPro"/>
</dbReference>
<evidence type="ECO:0000313" key="10">
    <source>
        <dbReference type="EMBL" id="BCE76590.1"/>
    </source>
</evidence>
<keyword evidence="7 9" id="KW-0472">Membrane</keyword>
<dbReference type="AlphaFoldDB" id="A0A810BM94"/>
<feature type="transmembrane region" description="Helical" evidence="9">
    <location>
        <begin position="12"/>
        <end position="35"/>
    </location>
</feature>
<evidence type="ECO:0000256" key="6">
    <source>
        <dbReference type="ARBA" id="ARBA00022989"/>
    </source>
</evidence>
<keyword evidence="3" id="KW-1003">Cell membrane</keyword>
<dbReference type="EMBL" id="AP023097">
    <property type="protein sequence ID" value="BCE76590.1"/>
    <property type="molecule type" value="Genomic_DNA"/>
</dbReference>
<evidence type="ECO:0000256" key="7">
    <source>
        <dbReference type="ARBA" id="ARBA00023136"/>
    </source>
</evidence>
<dbReference type="PANTHER" id="PTHR11795">
    <property type="entry name" value="BRANCHED-CHAIN AMINO ACID TRANSPORT SYSTEM PERMEASE PROTEIN LIVH"/>
    <property type="match status" value="1"/>
</dbReference>
<feature type="transmembrane region" description="Helical" evidence="9">
    <location>
        <begin position="65"/>
        <end position="85"/>
    </location>
</feature>
<evidence type="ECO:0000256" key="4">
    <source>
        <dbReference type="ARBA" id="ARBA00022692"/>
    </source>
</evidence>
<evidence type="ECO:0000256" key="3">
    <source>
        <dbReference type="ARBA" id="ARBA00022475"/>
    </source>
</evidence>
<keyword evidence="5" id="KW-0029">Amino-acid transport</keyword>
<dbReference type="OMA" id="WQILAGH"/>
<feature type="transmembrane region" description="Helical" evidence="9">
    <location>
        <begin position="258"/>
        <end position="277"/>
    </location>
</feature>
<protein>
    <submittedName>
        <fullName evidence="10">Branched-chain amino acid ABC transporter permease</fullName>
    </submittedName>
</protein>
<feature type="transmembrane region" description="Helical" evidence="9">
    <location>
        <begin position="130"/>
        <end position="160"/>
    </location>
</feature>
<keyword evidence="6 9" id="KW-1133">Transmembrane helix</keyword>
<sequence>MQIAAETLLNGLMLGALYALFGLGLSLSVGVMRMINIAHGDLIVVGAYLTSVVMSGAGVGAFTALLVVIPVMFALGWILQIILLNRVVGKDALAPLLLTFGLSIVLQNVLQEIFTADTRSLQAGDLAGLGFNVFGVSIGVLPLVSALASIALLGATHWLVGHTHFGRQARAVSDDPGTARLVGVNDRRLFGIVTGVIFSMIGVAAVLYALRTPFSPTAGPERLLYSFEAVVLGGLGNVWGTLFGGLVIGVAQLFGAKIASGLGPFFGHLAFLVALLARPQGLFGKAPS</sequence>
<dbReference type="GO" id="GO:0006865">
    <property type="term" value="P:amino acid transport"/>
    <property type="evidence" value="ECO:0007669"/>
    <property type="project" value="UniProtKB-KW"/>
</dbReference>
<comment type="similarity">
    <text evidence="8">Belongs to the binding-protein-dependent transport system permease family. LivHM subfamily.</text>
</comment>